<dbReference type="PANTHER" id="PTHR42718">
    <property type="entry name" value="MAJOR FACILITATOR SUPERFAMILY MULTIDRUG TRANSPORTER MFSC"/>
    <property type="match status" value="1"/>
</dbReference>
<keyword evidence="4 8" id="KW-0812">Transmembrane</keyword>
<dbReference type="PRINTS" id="PR01036">
    <property type="entry name" value="TCRTETB"/>
</dbReference>
<feature type="transmembrane region" description="Helical" evidence="8">
    <location>
        <begin position="230"/>
        <end position="247"/>
    </location>
</feature>
<evidence type="ECO:0000256" key="4">
    <source>
        <dbReference type="ARBA" id="ARBA00022692"/>
    </source>
</evidence>
<feature type="transmembrane region" description="Helical" evidence="8">
    <location>
        <begin position="305"/>
        <end position="322"/>
    </location>
</feature>
<feature type="transmembrane region" description="Helical" evidence="8">
    <location>
        <begin position="206"/>
        <end position="224"/>
    </location>
</feature>
<dbReference type="PANTHER" id="PTHR42718:SF46">
    <property type="entry name" value="BLR6921 PROTEIN"/>
    <property type="match status" value="1"/>
</dbReference>
<feature type="transmembrane region" description="Helical" evidence="8">
    <location>
        <begin position="168"/>
        <end position="185"/>
    </location>
</feature>
<gene>
    <name evidence="10" type="ORF">FHS33_004128</name>
</gene>
<comment type="caution">
    <text evidence="10">The sequence shown here is derived from an EMBL/GenBank/DDBJ whole genome shotgun (WGS) entry which is preliminary data.</text>
</comment>
<feature type="transmembrane region" description="Helical" evidence="8">
    <location>
        <begin position="268"/>
        <end position="293"/>
    </location>
</feature>
<keyword evidence="6 8" id="KW-0472">Membrane</keyword>
<feature type="transmembrane region" description="Helical" evidence="8">
    <location>
        <begin position="142"/>
        <end position="162"/>
    </location>
</feature>
<keyword evidence="7" id="KW-0046">Antibiotic resistance</keyword>
<evidence type="ECO:0000313" key="11">
    <source>
        <dbReference type="Proteomes" id="UP000530412"/>
    </source>
</evidence>
<sequence>MSEQTSGKSRKWWAFAGLGTLSFLGCIDLTIVSTAAPVIQEELGATVTELQLIVNVFVVALSTGMVTAGRLADSHGRRRVLYIGAVIFGLASLGAGFATTPEWLIAFRFVHGAACAALYTATGALVSAIFPPQERGRAIGCLYGVNGLGLAAGPVLGGVLVGSAGRPWVFWLNVPLVLAALAVCLPTVPESYGERPAGGMDRRGPALLCTSVPALVLGLTLGHVRGWSSPGIVALLLYGCAGLVLFGRVELRAPNPLIRFQLFTGRTFLGAVTADFALAFFYCVALFLMPLYLHTVRGFDGHTTGLLMLPCTAVVAALSPLVGRLVDRWGPRRLLCSGFLALAVSALAQTRLTPATDMPALVAAFATMGVGWALVLGPATVAALSAVPGHLAGTAVGASWTCHNLGGALGLAAGMEVYRLAARDALADRLAAHEVAAGPWAARVVEDPQQGPGLLRRHTDLTAAQARDAFDAMFVAGSRAAMWLLFAVALAALAGIAVGLRPARTAAGARGKERAGVTSP</sequence>
<dbReference type="CDD" id="cd17321">
    <property type="entry name" value="MFS_MMR_MDR_like"/>
    <property type="match status" value="1"/>
</dbReference>
<evidence type="ECO:0000313" key="10">
    <source>
        <dbReference type="EMBL" id="MBA8945679.1"/>
    </source>
</evidence>
<dbReference type="AlphaFoldDB" id="A0AA40VJA7"/>
<dbReference type="SUPFAM" id="SSF103473">
    <property type="entry name" value="MFS general substrate transporter"/>
    <property type="match status" value="1"/>
</dbReference>
<comment type="subcellular location">
    <subcellularLocation>
        <location evidence="1">Cell membrane</location>
        <topology evidence="1">Multi-pass membrane protein</topology>
    </subcellularLocation>
</comment>
<dbReference type="InterPro" id="IPR020846">
    <property type="entry name" value="MFS_dom"/>
</dbReference>
<dbReference type="Pfam" id="PF07690">
    <property type="entry name" value="MFS_1"/>
    <property type="match status" value="1"/>
</dbReference>
<evidence type="ECO:0000256" key="8">
    <source>
        <dbReference type="SAM" id="Phobius"/>
    </source>
</evidence>
<dbReference type="Gene3D" id="1.20.1250.20">
    <property type="entry name" value="MFS general substrate transporter like domains"/>
    <property type="match status" value="1"/>
</dbReference>
<dbReference type="EMBL" id="JACJIE010000010">
    <property type="protein sequence ID" value="MBA8945679.1"/>
    <property type="molecule type" value="Genomic_DNA"/>
</dbReference>
<evidence type="ECO:0000256" key="7">
    <source>
        <dbReference type="ARBA" id="ARBA00023251"/>
    </source>
</evidence>
<protein>
    <submittedName>
        <fullName evidence="10">EmrB/QacA subfamily drug resistance transporter</fullName>
    </submittedName>
</protein>
<evidence type="ECO:0000256" key="2">
    <source>
        <dbReference type="ARBA" id="ARBA00022448"/>
    </source>
</evidence>
<dbReference type="Gene3D" id="1.20.1720.10">
    <property type="entry name" value="Multidrug resistance protein D"/>
    <property type="match status" value="1"/>
</dbReference>
<evidence type="ECO:0000256" key="6">
    <source>
        <dbReference type="ARBA" id="ARBA00023136"/>
    </source>
</evidence>
<feature type="transmembrane region" description="Helical" evidence="8">
    <location>
        <begin position="50"/>
        <end position="68"/>
    </location>
</feature>
<dbReference type="InterPro" id="IPR011701">
    <property type="entry name" value="MFS"/>
</dbReference>
<name>A0AA40VJA7_9ACTN</name>
<evidence type="ECO:0000256" key="3">
    <source>
        <dbReference type="ARBA" id="ARBA00022475"/>
    </source>
</evidence>
<feature type="domain" description="Major facilitator superfamily (MFS) profile" evidence="9">
    <location>
        <begin position="14"/>
        <end position="495"/>
    </location>
</feature>
<dbReference type="PROSITE" id="PS50850">
    <property type="entry name" value="MFS"/>
    <property type="match status" value="1"/>
</dbReference>
<evidence type="ECO:0000256" key="5">
    <source>
        <dbReference type="ARBA" id="ARBA00022989"/>
    </source>
</evidence>
<evidence type="ECO:0000256" key="1">
    <source>
        <dbReference type="ARBA" id="ARBA00004651"/>
    </source>
</evidence>
<dbReference type="InterPro" id="IPR036259">
    <property type="entry name" value="MFS_trans_sf"/>
</dbReference>
<dbReference type="GO" id="GO:0022857">
    <property type="term" value="F:transmembrane transporter activity"/>
    <property type="evidence" value="ECO:0007669"/>
    <property type="project" value="InterPro"/>
</dbReference>
<feature type="transmembrane region" description="Helical" evidence="8">
    <location>
        <begin position="12"/>
        <end position="38"/>
    </location>
</feature>
<dbReference type="RefSeq" id="WP_233452608.1">
    <property type="nucleotide sequence ID" value="NZ_BMSU01000003.1"/>
</dbReference>
<keyword evidence="2" id="KW-0813">Transport</keyword>
<feature type="transmembrane region" description="Helical" evidence="8">
    <location>
        <begin position="358"/>
        <end position="384"/>
    </location>
</feature>
<feature type="transmembrane region" description="Helical" evidence="8">
    <location>
        <begin position="105"/>
        <end position="130"/>
    </location>
</feature>
<organism evidence="10 11">
    <name type="scientific">Streptomyces calvus</name>
    <dbReference type="NCBI Taxonomy" id="67282"/>
    <lineage>
        <taxon>Bacteria</taxon>
        <taxon>Bacillati</taxon>
        <taxon>Actinomycetota</taxon>
        <taxon>Actinomycetes</taxon>
        <taxon>Kitasatosporales</taxon>
        <taxon>Streptomycetaceae</taxon>
        <taxon>Streptomyces</taxon>
    </lineage>
</organism>
<reference evidence="10 11" key="1">
    <citation type="submission" date="2020-08" db="EMBL/GenBank/DDBJ databases">
        <title>Genomic Encyclopedia of Type Strains, Phase III (KMG-III): the genomes of soil and plant-associated and newly described type strains.</title>
        <authorList>
            <person name="Whitman W."/>
        </authorList>
    </citation>
    <scope>NUCLEOTIDE SEQUENCE [LARGE SCALE GENOMIC DNA]</scope>
    <source>
        <strain evidence="10 11">CECT 3271</strain>
    </source>
</reference>
<evidence type="ECO:0000259" key="9">
    <source>
        <dbReference type="PROSITE" id="PS50850"/>
    </source>
</evidence>
<keyword evidence="3" id="KW-1003">Cell membrane</keyword>
<feature type="transmembrane region" description="Helical" evidence="8">
    <location>
        <begin position="480"/>
        <end position="500"/>
    </location>
</feature>
<keyword evidence="5 8" id="KW-1133">Transmembrane helix</keyword>
<dbReference type="GO" id="GO:0046677">
    <property type="term" value="P:response to antibiotic"/>
    <property type="evidence" value="ECO:0007669"/>
    <property type="project" value="UniProtKB-KW"/>
</dbReference>
<feature type="transmembrane region" description="Helical" evidence="8">
    <location>
        <begin position="80"/>
        <end position="99"/>
    </location>
</feature>
<dbReference type="Proteomes" id="UP000530412">
    <property type="component" value="Unassembled WGS sequence"/>
</dbReference>
<accession>A0AA40VJA7</accession>
<proteinExistence type="predicted"/>
<dbReference type="GO" id="GO:0005886">
    <property type="term" value="C:plasma membrane"/>
    <property type="evidence" value="ECO:0007669"/>
    <property type="project" value="UniProtKB-SubCell"/>
</dbReference>